<evidence type="ECO:0000313" key="1">
    <source>
        <dbReference type="EMBL" id="PKK66636.1"/>
    </source>
</evidence>
<reference evidence="1 2" key="2">
    <citation type="submission" date="2017-10" db="EMBL/GenBank/DDBJ databases">
        <title>Extensive intraspecific genome diversity in a model arbuscular mycorrhizal fungus.</title>
        <authorList>
            <person name="Chen E.C.H."/>
            <person name="Morin E."/>
            <person name="Baudet D."/>
            <person name="Noel J."/>
            <person name="Ndikumana S."/>
            <person name="Charron P."/>
            <person name="St-Onge C."/>
            <person name="Giorgi J."/>
            <person name="Grigoriev I.V."/>
            <person name="Roux C."/>
            <person name="Martin F.M."/>
            <person name="Corradi N."/>
        </authorList>
    </citation>
    <scope>NUCLEOTIDE SEQUENCE [LARGE SCALE GENOMIC DNA]</scope>
    <source>
        <strain evidence="1 2">C2</strain>
    </source>
</reference>
<proteinExistence type="predicted"/>
<evidence type="ECO:0008006" key="3">
    <source>
        <dbReference type="Google" id="ProtNLM"/>
    </source>
</evidence>
<accession>A0A2N1MYE7</accession>
<dbReference type="VEuPathDB" id="FungiDB:FUN_015925"/>
<evidence type="ECO:0000313" key="2">
    <source>
        <dbReference type="Proteomes" id="UP000233469"/>
    </source>
</evidence>
<dbReference type="AlphaFoldDB" id="A0A2N1MYE7"/>
<name>A0A2N1MYE7_9GLOM</name>
<comment type="caution">
    <text evidence="1">The sequence shown here is derived from an EMBL/GenBank/DDBJ whole genome shotgun (WGS) entry which is preliminary data.</text>
</comment>
<reference evidence="1 2" key="1">
    <citation type="submission" date="2016-04" db="EMBL/GenBank/DDBJ databases">
        <title>Genome analyses suggest a sexual origin of heterokaryosis in a supposedly ancient asexual fungus.</title>
        <authorList>
            <person name="Ropars J."/>
            <person name="Sedzielewska K."/>
            <person name="Noel J."/>
            <person name="Charron P."/>
            <person name="Farinelli L."/>
            <person name="Marton T."/>
            <person name="Kruger M."/>
            <person name="Pelin A."/>
            <person name="Brachmann A."/>
            <person name="Corradi N."/>
        </authorList>
    </citation>
    <scope>NUCLEOTIDE SEQUENCE [LARGE SCALE GENOMIC DNA]</scope>
    <source>
        <strain evidence="1 2">C2</strain>
    </source>
</reference>
<gene>
    <name evidence="1" type="ORF">RhiirC2_852736</name>
</gene>
<dbReference type="Proteomes" id="UP000233469">
    <property type="component" value="Unassembled WGS sequence"/>
</dbReference>
<protein>
    <recommendedName>
        <fullName evidence="3">Restriction endonuclease domain-containing protein</fullName>
    </recommendedName>
</protein>
<dbReference type="VEuPathDB" id="FungiDB:RhiirFUN_011107"/>
<sequence length="254" mass="29248">MSVETEGMEETTTISRTTRQTSMINQICTQIDNLLQEQEQRGKDIVKISGLDMSKIDGPVFEAIHDKYVAEIIENDIFIKYDGMLKERVHAALLISATVHNLNWTVVSQGICMVARNQHRPDVGVWFRSPTRRQQQNPIINRCPPPNVWVEVFYDKDPDRSNALNKIAQVHQQRPRIEFVGINLPNNLNRFRMNPNPQAASTAAVPHNGVPGAPYLIHWDANFNRVYYSLDWNLHVVLRCGWTIEFNHILRILT</sequence>
<organism evidence="1 2">
    <name type="scientific">Rhizophagus irregularis</name>
    <dbReference type="NCBI Taxonomy" id="588596"/>
    <lineage>
        <taxon>Eukaryota</taxon>
        <taxon>Fungi</taxon>
        <taxon>Fungi incertae sedis</taxon>
        <taxon>Mucoromycota</taxon>
        <taxon>Glomeromycotina</taxon>
        <taxon>Glomeromycetes</taxon>
        <taxon>Glomerales</taxon>
        <taxon>Glomeraceae</taxon>
        <taxon>Rhizophagus</taxon>
    </lineage>
</organism>
<dbReference type="VEuPathDB" id="FungiDB:RhiirA1_504428"/>
<dbReference type="EMBL" id="LLXL01001065">
    <property type="protein sequence ID" value="PKK66636.1"/>
    <property type="molecule type" value="Genomic_DNA"/>
</dbReference>